<reference evidence="1" key="1">
    <citation type="journal article" date="2019" name="Plant J.">
        <title>Chlorella vulgaris genome assembly and annotation reveals the molecular basis for metabolic acclimation to high light conditions.</title>
        <authorList>
            <person name="Cecchin M."/>
            <person name="Marcolungo L."/>
            <person name="Rossato M."/>
            <person name="Girolomoni L."/>
            <person name="Cosentino E."/>
            <person name="Cuine S."/>
            <person name="Li-Beisson Y."/>
            <person name="Delledonne M."/>
            <person name="Ballottari M."/>
        </authorList>
    </citation>
    <scope>NUCLEOTIDE SEQUENCE</scope>
    <source>
        <strain evidence="1">211/11P</strain>
    </source>
</reference>
<comment type="caution">
    <text evidence="1">The sequence shown here is derived from an EMBL/GenBank/DDBJ whole genome shotgun (WGS) entry which is preliminary data.</text>
</comment>
<evidence type="ECO:0000313" key="2">
    <source>
        <dbReference type="Proteomes" id="UP001055712"/>
    </source>
</evidence>
<dbReference type="PANTHER" id="PTHR36337">
    <property type="entry name" value="OBSCURIN-LIKE PROTEIN"/>
    <property type="match status" value="1"/>
</dbReference>
<accession>A0A9D4U177</accession>
<evidence type="ECO:0000313" key="1">
    <source>
        <dbReference type="EMBL" id="KAI3438796.1"/>
    </source>
</evidence>
<dbReference type="AlphaFoldDB" id="A0A9D4U177"/>
<reference evidence="1" key="2">
    <citation type="submission" date="2020-11" db="EMBL/GenBank/DDBJ databases">
        <authorList>
            <person name="Cecchin M."/>
            <person name="Marcolungo L."/>
            <person name="Rossato M."/>
            <person name="Girolomoni L."/>
            <person name="Cosentino E."/>
            <person name="Cuine S."/>
            <person name="Li-Beisson Y."/>
            <person name="Delledonne M."/>
            <person name="Ballottari M."/>
        </authorList>
    </citation>
    <scope>NUCLEOTIDE SEQUENCE</scope>
    <source>
        <strain evidence="1">211/11P</strain>
        <tissue evidence="1">Whole cell</tissue>
    </source>
</reference>
<sequence length="766" mass="77951">MTSHRAPVQFQQLWAGVGRNEVQAAATLAAARATPPGPAEVEALLQLASSEPPSAALLPVLSLLTRWARQQSLQPAAGRLTALLLTVATSAQQLLTNAAANAAPQLAAACLLLLGSAAPALKEDQRAVEAIVGAVGGALLNGSSLGGPNQAAAADALAAVGNLLPCLLGKPVAACWLLSALLRWLGTLEELDGSSCLAVDFLAPAYGMMRGVGTAAINASQPGPAVAGLLQPSFAVLKTAIAASQQQASSLLVAVPAACAVLAVGGLCDALQRGAAGYSEASQLAAEAEAALLEACTAAAATEMAPQPAAAALFRNACSLAATQLTAAAQSPRLLVAAAVARCQTWSLLHSALSLEPLHRAAAVQLPPAAASAALQRQLGCALMQHAGSLASSLAARYAALDGGTQRWLLEQVQAAARQAHQHYRHYSLSPPLAWLSAVDADAVRQILDRLFLSCLVLLAAALEAVGRLQPAPSVAAATLQLQPAQLSALAARVLADLQFCRLSSPPQYAAVLKAALADLPGDAQAASSLASCLPCYAELAAPCATRDGEATWLVDGAGAAKVQFVMSLLVPCCNALSLGVLENQLAPLAFLYLLHPHPPTAAAAHNLLCSLLVAVPQPQRPPLAAYYVQRCLEGCPGTTSATQLAQGLATVMEVLPVGCPVALLCLHQVLATCCKLSARGDPSAQELAAVAAQQLLIIDHLLLDEAMAAFDRVLHPLDAAAPPDGGVPSAAAAAVLQREVVAAVRRTDDCLRKPVLAAWLLRAGG</sequence>
<dbReference type="Proteomes" id="UP001055712">
    <property type="component" value="Unassembled WGS sequence"/>
</dbReference>
<proteinExistence type="predicted"/>
<dbReference type="OrthoDB" id="18975at2759"/>
<dbReference type="EMBL" id="SIDB01000001">
    <property type="protein sequence ID" value="KAI3438796.1"/>
    <property type="molecule type" value="Genomic_DNA"/>
</dbReference>
<organism evidence="1 2">
    <name type="scientific">Chlorella vulgaris</name>
    <name type="common">Green alga</name>
    <dbReference type="NCBI Taxonomy" id="3077"/>
    <lineage>
        <taxon>Eukaryota</taxon>
        <taxon>Viridiplantae</taxon>
        <taxon>Chlorophyta</taxon>
        <taxon>core chlorophytes</taxon>
        <taxon>Trebouxiophyceae</taxon>
        <taxon>Chlorellales</taxon>
        <taxon>Chlorellaceae</taxon>
        <taxon>Chlorella clade</taxon>
        <taxon>Chlorella</taxon>
    </lineage>
</organism>
<protein>
    <submittedName>
        <fullName evidence="1">Uncharacterized protein</fullName>
    </submittedName>
</protein>
<keyword evidence="2" id="KW-1185">Reference proteome</keyword>
<gene>
    <name evidence="1" type="ORF">D9Q98_001213</name>
</gene>
<name>A0A9D4U177_CHLVU</name>
<dbReference type="PANTHER" id="PTHR36337:SF1">
    <property type="entry name" value="OBSCURIN-LIKE PROTEIN"/>
    <property type="match status" value="1"/>
</dbReference>